<evidence type="ECO:0000256" key="2">
    <source>
        <dbReference type="ARBA" id="ARBA00023445"/>
    </source>
</evidence>
<dbReference type="Proteomes" id="UP000284842">
    <property type="component" value="Unassembled WGS sequence"/>
</dbReference>
<dbReference type="Pfam" id="PF01370">
    <property type="entry name" value="Epimerase"/>
    <property type="match status" value="1"/>
</dbReference>
<dbReference type="STRING" id="181874.A0A409W3J4"/>
<dbReference type="GO" id="GO:0016616">
    <property type="term" value="F:oxidoreductase activity, acting on the CH-OH group of donors, NAD or NADP as acceptor"/>
    <property type="evidence" value="ECO:0007669"/>
    <property type="project" value="TreeGrafter"/>
</dbReference>
<dbReference type="InterPro" id="IPR036291">
    <property type="entry name" value="NAD(P)-bd_dom_sf"/>
</dbReference>
<dbReference type="InterPro" id="IPR001509">
    <property type="entry name" value="Epimerase_deHydtase"/>
</dbReference>
<dbReference type="OrthoDB" id="2735536at2759"/>
<dbReference type="PANTHER" id="PTHR10366">
    <property type="entry name" value="NAD DEPENDENT EPIMERASE/DEHYDRATASE"/>
    <property type="match status" value="1"/>
</dbReference>
<evidence type="ECO:0000259" key="3">
    <source>
        <dbReference type="Pfam" id="PF01370"/>
    </source>
</evidence>
<accession>A0A409W3J4</accession>
<dbReference type="AlphaFoldDB" id="A0A409W3J4"/>
<dbReference type="PANTHER" id="PTHR10366:SF564">
    <property type="entry name" value="STEROL-4-ALPHA-CARBOXYLATE 3-DEHYDROGENASE, DECARBOXYLATING"/>
    <property type="match status" value="1"/>
</dbReference>
<protein>
    <recommendedName>
        <fullName evidence="3">NAD-dependent epimerase/dehydratase domain-containing protein</fullName>
    </recommendedName>
</protein>
<dbReference type="InParanoid" id="A0A409W3J4"/>
<comment type="caution">
    <text evidence="4">The sequence shown here is derived from an EMBL/GenBank/DDBJ whole genome shotgun (WGS) entry which is preliminary data.</text>
</comment>
<comment type="similarity">
    <text evidence="2">Belongs to the NAD(P)-dependent epimerase/dehydratase family. Dihydroflavonol-4-reductase subfamily.</text>
</comment>
<evidence type="ECO:0000313" key="5">
    <source>
        <dbReference type="Proteomes" id="UP000284842"/>
    </source>
</evidence>
<evidence type="ECO:0000256" key="1">
    <source>
        <dbReference type="ARBA" id="ARBA00023002"/>
    </source>
</evidence>
<sequence length="356" mass="39320">MPIVLPSATAAHKILVTGANGFVAMWVIQALLDEGFSVRGTVRSKEKGEWMGKKFEEFGEKFEWVVVGDITKDGAFDEAVKGVVGVQHMASPLITDGDDPDLFIQPAVHGTLGILKSAQKAGTEIRRIVIISSCGAIMQQVTPGDTTGPRILDENDWGNIWVDLVKEKGKDVPQIFKYRAAKVLAEQGAWKWYEENKDVVGWDLVTLNPPYILGPAFQDVSKPSDLPSSLNAWYHYMFTEQPESLLTSSHCFVHVKDVARAHVLALETEEAANQRIIISSEPATWQQNRDIVASIRPTLVDEEVLPVGNSSSKGTIGLVYNPAKSKRIFDLQYIGLESMIKDTVEFLEEKGIIGKK</sequence>
<keyword evidence="1" id="KW-0560">Oxidoreductase</keyword>
<evidence type="ECO:0000313" key="4">
    <source>
        <dbReference type="EMBL" id="PPQ73052.1"/>
    </source>
</evidence>
<dbReference type="Gene3D" id="3.40.50.720">
    <property type="entry name" value="NAD(P)-binding Rossmann-like Domain"/>
    <property type="match status" value="1"/>
</dbReference>
<name>A0A409W3J4_9AGAR</name>
<organism evidence="4 5">
    <name type="scientific">Panaeolus cyanescens</name>
    <dbReference type="NCBI Taxonomy" id="181874"/>
    <lineage>
        <taxon>Eukaryota</taxon>
        <taxon>Fungi</taxon>
        <taxon>Dikarya</taxon>
        <taxon>Basidiomycota</taxon>
        <taxon>Agaricomycotina</taxon>
        <taxon>Agaricomycetes</taxon>
        <taxon>Agaricomycetidae</taxon>
        <taxon>Agaricales</taxon>
        <taxon>Agaricineae</taxon>
        <taxon>Galeropsidaceae</taxon>
        <taxon>Panaeolus</taxon>
    </lineage>
</organism>
<dbReference type="EMBL" id="NHTK01005838">
    <property type="protein sequence ID" value="PPQ73052.1"/>
    <property type="molecule type" value="Genomic_DNA"/>
</dbReference>
<gene>
    <name evidence="4" type="ORF">CVT24_001630</name>
</gene>
<proteinExistence type="inferred from homology"/>
<keyword evidence="5" id="KW-1185">Reference proteome</keyword>
<dbReference type="FunCoup" id="A0A409W3J4">
    <property type="interactions" value="49"/>
</dbReference>
<reference evidence="4 5" key="1">
    <citation type="journal article" date="2018" name="Evol. Lett.">
        <title>Horizontal gene cluster transfer increased hallucinogenic mushroom diversity.</title>
        <authorList>
            <person name="Reynolds H.T."/>
            <person name="Vijayakumar V."/>
            <person name="Gluck-Thaler E."/>
            <person name="Korotkin H.B."/>
            <person name="Matheny P.B."/>
            <person name="Slot J.C."/>
        </authorList>
    </citation>
    <scope>NUCLEOTIDE SEQUENCE [LARGE SCALE GENOMIC DNA]</scope>
    <source>
        <strain evidence="4 5">2629</strain>
    </source>
</reference>
<dbReference type="InterPro" id="IPR050425">
    <property type="entry name" value="NAD(P)_dehydrat-like"/>
</dbReference>
<dbReference type="SUPFAM" id="SSF51735">
    <property type="entry name" value="NAD(P)-binding Rossmann-fold domains"/>
    <property type="match status" value="1"/>
</dbReference>
<feature type="domain" description="NAD-dependent epimerase/dehydratase" evidence="3">
    <location>
        <begin position="14"/>
        <end position="273"/>
    </location>
</feature>